<keyword evidence="7 15" id="KW-0067">ATP-binding</keyword>
<keyword evidence="9 15" id="KW-0233">DNA recombination</keyword>
<dbReference type="InterPro" id="IPR014001">
    <property type="entry name" value="Helicase_ATP-bd"/>
</dbReference>
<dbReference type="GO" id="GO:0003677">
    <property type="term" value="F:DNA binding"/>
    <property type="evidence" value="ECO:0007669"/>
    <property type="project" value="UniProtKB-KW"/>
</dbReference>
<organism evidence="19 20">
    <name type="scientific">Candidatus Thermofonsia Clade 3 bacterium</name>
    <dbReference type="NCBI Taxonomy" id="2364212"/>
    <lineage>
        <taxon>Bacteria</taxon>
        <taxon>Bacillati</taxon>
        <taxon>Chloroflexota</taxon>
        <taxon>Candidatus Thermofontia</taxon>
        <taxon>Candidatus Thermofonsia Clade 3</taxon>
    </lineage>
</organism>
<evidence type="ECO:0000313" key="20">
    <source>
        <dbReference type="Proteomes" id="UP000230790"/>
    </source>
</evidence>
<accession>A0A2M8QF68</accession>
<dbReference type="InterPro" id="IPR033454">
    <property type="entry name" value="RecG_wedge"/>
</dbReference>
<keyword evidence="4 15" id="KW-0227">DNA damage</keyword>
<comment type="catalytic activity">
    <reaction evidence="12 15">
        <text>Couples ATP hydrolysis with the unwinding of duplex DNA by translocating in the 3'-5' direction.</text>
        <dbReference type="EC" id="5.6.2.4"/>
    </reaction>
</comment>
<evidence type="ECO:0000256" key="2">
    <source>
        <dbReference type="ARBA" id="ARBA00017846"/>
    </source>
</evidence>
<dbReference type="Pfam" id="PF00270">
    <property type="entry name" value="DEAD"/>
    <property type="match status" value="1"/>
</dbReference>
<evidence type="ECO:0000256" key="16">
    <source>
        <dbReference type="SAM" id="MobiDB-lite"/>
    </source>
</evidence>
<dbReference type="GO" id="GO:0005524">
    <property type="term" value="F:ATP binding"/>
    <property type="evidence" value="ECO:0007669"/>
    <property type="project" value="UniProtKB-KW"/>
</dbReference>
<dbReference type="CDD" id="cd17992">
    <property type="entry name" value="DEXHc_RecG"/>
    <property type="match status" value="1"/>
</dbReference>
<evidence type="ECO:0000256" key="4">
    <source>
        <dbReference type="ARBA" id="ARBA00022763"/>
    </source>
</evidence>
<keyword evidence="5 15" id="KW-0378">Hydrolase</keyword>
<dbReference type="SUPFAM" id="SSF50249">
    <property type="entry name" value="Nucleic acid-binding proteins"/>
    <property type="match status" value="1"/>
</dbReference>
<comment type="catalytic activity">
    <reaction evidence="14 15">
        <text>ATP + H2O = ADP + phosphate + H(+)</text>
        <dbReference type="Rhea" id="RHEA:13065"/>
        <dbReference type="ChEBI" id="CHEBI:15377"/>
        <dbReference type="ChEBI" id="CHEBI:15378"/>
        <dbReference type="ChEBI" id="CHEBI:30616"/>
        <dbReference type="ChEBI" id="CHEBI:43474"/>
        <dbReference type="ChEBI" id="CHEBI:456216"/>
        <dbReference type="EC" id="5.6.2.4"/>
    </reaction>
</comment>
<dbReference type="PROSITE" id="PS51192">
    <property type="entry name" value="HELICASE_ATP_BIND_1"/>
    <property type="match status" value="1"/>
</dbReference>
<comment type="function">
    <text evidence="15">Plays a critical role in recombination and DNA repair. Helps process Holliday junction intermediates to mature products by catalyzing branch migration. Has replication fork regression activity, unwinds stalled or blocked replication forks to make a HJ that can be resolved. Has a DNA unwinding activity characteristic of a DNA helicase with 3'-5' polarity.</text>
</comment>
<dbReference type="Gene3D" id="2.40.50.140">
    <property type="entry name" value="Nucleic acid-binding proteins"/>
    <property type="match status" value="1"/>
</dbReference>
<evidence type="ECO:0000256" key="1">
    <source>
        <dbReference type="ARBA" id="ARBA00007504"/>
    </source>
</evidence>
<comment type="similarity">
    <text evidence="1 15">Belongs to the helicase family. RecG subfamily.</text>
</comment>
<evidence type="ECO:0000256" key="11">
    <source>
        <dbReference type="ARBA" id="ARBA00023235"/>
    </source>
</evidence>
<dbReference type="CDD" id="cd04488">
    <property type="entry name" value="RecG_wedge_OBF"/>
    <property type="match status" value="1"/>
</dbReference>
<dbReference type="NCBIfam" id="NF008168">
    <property type="entry name" value="PRK10917.2-2"/>
    <property type="match status" value="1"/>
</dbReference>
<dbReference type="CDD" id="cd18811">
    <property type="entry name" value="SF2_C_RecG"/>
    <property type="match status" value="1"/>
</dbReference>
<dbReference type="InterPro" id="IPR004609">
    <property type="entry name" value="ATP-dep_DNA_helicase_RecG"/>
</dbReference>
<evidence type="ECO:0000256" key="13">
    <source>
        <dbReference type="ARBA" id="ARBA00034808"/>
    </source>
</evidence>
<dbReference type="PROSITE" id="PS51194">
    <property type="entry name" value="HELICASE_CTER"/>
    <property type="match status" value="1"/>
</dbReference>
<dbReference type="InterPro" id="IPR012340">
    <property type="entry name" value="NA-bd_OB-fold"/>
</dbReference>
<gene>
    <name evidence="19" type="ORF">CUN48_03410</name>
</gene>
<dbReference type="Pfam" id="PF00271">
    <property type="entry name" value="Helicase_C"/>
    <property type="match status" value="1"/>
</dbReference>
<dbReference type="NCBIfam" id="NF008165">
    <property type="entry name" value="PRK10917.1-3"/>
    <property type="match status" value="1"/>
</dbReference>
<reference evidence="19 20" key="1">
    <citation type="submission" date="2017-11" db="EMBL/GenBank/DDBJ databases">
        <title>Evolution of Phototrophy in the Chloroflexi Phylum Driven by Horizontal Gene Transfer.</title>
        <authorList>
            <person name="Ward L.M."/>
            <person name="Hemp J."/>
            <person name="Shih P.M."/>
            <person name="Mcglynn S.E."/>
            <person name="Fischer W."/>
        </authorList>
    </citation>
    <scope>NUCLEOTIDE SEQUENCE [LARGE SCALE GENOMIC DNA]</scope>
    <source>
        <strain evidence="19">JP3_7</strain>
    </source>
</reference>
<dbReference type="Proteomes" id="UP000230790">
    <property type="component" value="Unassembled WGS sequence"/>
</dbReference>
<dbReference type="GO" id="GO:0043138">
    <property type="term" value="F:3'-5' DNA helicase activity"/>
    <property type="evidence" value="ECO:0007669"/>
    <property type="project" value="UniProtKB-EC"/>
</dbReference>
<dbReference type="SUPFAM" id="SSF52540">
    <property type="entry name" value="P-loop containing nucleoside triphosphate hydrolases"/>
    <property type="match status" value="2"/>
</dbReference>
<feature type="compositionally biased region" description="Basic and acidic residues" evidence="16">
    <location>
        <begin position="151"/>
        <end position="177"/>
    </location>
</feature>
<keyword evidence="6 15" id="KW-0347">Helicase</keyword>
<dbReference type="Pfam" id="PF17191">
    <property type="entry name" value="RecG_wedge"/>
    <property type="match status" value="1"/>
</dbReference>
<dbReference type="AlphaFoldDB" id="A0A2M8QF68"/>
<name>A0A2M8QF68_9CHLR</name>
<feature type="domain" description="Helicase C-terminal" evidence="18">
    <location>
        <begin position="644"/>
        <end position="804"/>
    </location>
</feature>
<evidence type="ECO:0000313" key="19">
    <source>
        <dbReference type="EMBL" id="PJF48456.1"/>
    </source>
</evidence>
<keyword evidence="8" id="KW-0238">DNA-binding</keyword>
<feature type="domain" description="Helicase ATP-binding" evidence="17">
    <location>
        <begin position="455"/>
        <end position="625"/>
    </location>
</feature>
<dbReference type="SMART" id="SM00487">
    <property type="entry name" value="DEXDc"/>
    <property type="match status" value="1"/>
</dbReference>
<dbReference type="InterPro" id="IPR047112">
    <property type="entry name" value="RecG/Mfd"/>
</dbReference>
<dbReference type="InterPro" id="IPR011545">
    <property type="entry name" value="DEAD/DEAH_box_helicase_dom"/>
</dbReference>
<dbReference type="EC" id="5.6.2.4" evidence="13 15"/>
<dbReference type="GO" id="GO:0006310">
    <property type="term" value="P:DNA recombination"/>
    <property type="evidence" value="ECO:0007669"/>
    <property type="project" value="UniProtKB-UniRule"/>
</dbReference>
<keyword evidence="3 15" id="KW-0547">Nucleotide-binding</keyword>
<dbReference type="Pfam" id="PF19833">
    <property type="entry name" value="RecG_dom3_C"/>
    <property type="match status" value="1"/>
</dbReference>
<evidence type="ECO:0000256" key="12">
    <source>
        <dbReference type="ARBA" id="ARBA00034617"/>
    </source>
</evidence>
<dbReference type="NCBIfam" id="TIGR00643">
    <property type="entry name" value="recG"/>
    <property type="match status" value="1"/>
</dbReference>
<dbReference type="InterPro" id="IPR001650">
    <property type="entry name" value="Helicase_C-like"/>
</dbReference>
<dbReference type="PANTHER" id="PTHR47964">
    <property type="entry name" value="ATP-DEPENDENT DNA HELICASE HOMOLOG RECG, CHLOROPLASTIC"/>
    <property type="match status" value="1"/>
</dbReference>
<dbReference type="GO" id="GO:0016887">
    <property type="term" value="F:ATP hydrolysis activity"/>
    <property type="evidence" value="ECO:0007669"/>
    <property type="project" value="RHEA"/>
</dbReference>
<evidence type="ECO:0000256" key="9">
    <source>
        <dbReference type="ARBA" id="ARBA00023172"/>
    </source>
</evidence>
<dbReference type="Gene3D" id="3.40.50.300">
    <property type="entry name" value="P-loop containing nucleotide triphosphate hydrolases"/>
    <property type="match status" value="2"/>
</dbReference>
<dbReference type="GO" id="GO:0006281">
    <property type="term" value="P:DNA repair"/>
    <property type="evidence" value="ECO:0007669"/>
    <property type="project" value="UniProtKB-UniRule"/>
</dbReference>
<evidence type="ECO:0000256" key="5">
    <source>
        <dbReference type="ARBA" id="ARBA00022801"/>
    </source>
</evidence>
<protein>
    <recommendedName>
        <fullName evidence="2 15">ATP-dependent DNA helicase RecG</fullName>
        <ecNumber evidence="13 15">5.6.2.4</ecNumber>
    </recommendedName>
</protein>
<comment type="caution">
    <text evidence="19">The sequence shown here is derived from an EMBL/GenBank/DDBJ whole genome shotgun (WGS) entry which is preliminary data.</text>
</comment>
<keyword evidence="11" id="KW-0413">Isomerase</keyword>
<dbReference type="SMART" id="SM00490">
    <property type="entry name" value="HELICc"/>
    <property type="match status" value="1"/>
</dbReference>
<dbReference type="EMBL" id="PGTN01000014">
    <property type="protein sequence ID" value="PJF48456.1"/>
    <property type="molecule type" value="Genomic_DNA"/>
</dbReference>
<keyword evidence="10 15" id="KW-0234">DNA repair</keyword>
<evidence type="ECO:0000256" key="6">
    <source>
        <dbReference type="ARBA" id="ARBA00022806"/>
    </source>
</evidence>
<evidence type="ECO:0000256" key="15">
    <source>
        <dbReference type="RuleBase" id="RU363016"/>
    </source>
</evidence>
<evidence type="ECO:0000256" key="10">
    <source>
        <dbReference type="ARBA" id="ARBA00023204"/>
    </source>
</evidence>
<evidence type="ECO:0000256" key="3">
    <source>
        <dbReference type="ARBA" id="ARBA00022741"/>
    </source>
</evidence>
<dbReference type="PANTHER" id="PTHR47964:SF1">
    <property type="entry name" value="ATP-DEPENDENT DNA HELICASE HOMOLOG RECG, CHLOROPLASTIC"/>
    <property type="match status" value="1"/>
</dbReference>
<evidence type="ECO:0000256" key="7">
    <source>
        <dbReference type="ARBA" id="ARBA00022840"/>
    </source>
</evidence>
<sequence length="874" mass="97372">MRITRCALRNEQPALRAMPNPATEKLLKILRLEAQTGYRDKAVTRGLQSFAAAWLADAARNDIDPAWAETIAQEMRNYSASADEAHRRAALDALMTRLRSPVLRSSTQAHAKGTPSPREGAMMFATENQAAADSEMPPVEIAPVVTTAPPRRTEPPRPPEHLAQPSRREPRAPRPREAGLGLDAPVTKVVGIGDFNAQKLARLGVHTIRDLLYYFPTRYDDYSAMKTINQLFYGEQVTLIGRIASVRKHRTRSNLIIVRAVIEDKSGAIECSWFTSERYVDHLMKQLSVGREIVISGKVTEYLGRLTFQNPTYEPAEREWITGGSIVPVYRLTEGLQPLLLRRVMKRMVEYWPSRVPEHLPEEVRSELGLVSIAEALREIHFPRSMKSQEHARRRLAFDELFTIQLAVLRQRQIWRQAPAPPLRVDPAVRDRLIAALPYQLTGAQQRALQAIIKDLGQPNAMHRLLQGDVGSGKTVVAALSMALAASLGAQSAMMAPTEILAEQHYKTIQRLFDGFAEREATAPITLALLTGSTKPTEKRAIYDGLANGSIHVVIGTHALIQETVSFQNLGLVVIDEQHRFGVLQRAALRQKGGALNPHTLVMTATPIPRTLALTLYGDLDNTVLDEMPPGRQPIETHWFPPAERERAYRFVQHQVEQGRQAFIICPLVEESDKIEAKAAVEEYERLQREVFPTLKLGLLHGKMKPAEKEQAMRAFAGGETHILVSTSVVEVGIDVPNATVILIEGANRFGLAQLHQFRGRVGRGEHKSYCLLIADTSSAISDQRLQAIVNTQDGFKLAEIDLEIRGPGEFFGTRQSGAPEFKLVSVSDRDLLDAARAQAEKLLDHDPELTQHPLLAEKVSEFWKHREAVGDAS</sequence>
<evidence type="ECO:0000256" key="14">
    <source>
        <dbReference type="ARBA" id="ARBA00048988"/>
    </source>
</evidence>
<evidence type="ECO:0000256" key="8">
    <source>
        <dbReference type="ARBA" id="ARBA00023125"/>
    </source>
</evidence>
<feature type="region of interest" description="Disordered" evidence="16">
    <location>
        <begin position="146"/>
        <end position="179"/>
    </location>
</feature>
<dbReference type="InterPro" id="IPR027417">
    <property type="entry name" value="P-loop_NTPase"/>
</dbReference>
<evidence type="ECO:0000259" key="18">
    <source>
        <dbReference type="PROSITE" id="PS51194"/>
    </source>
</evidence>
<evidence type="ECO:0000259" key="17">
    <source>
        <dbReference type="PROSITE" id="PS51192"/>
    </source>
</evidence>
<proteinExistence type="inferred from homology"/>
<dbReference type="InterPro" id="IPR045562">
    <property type="entry name" value="RecG_dom3_C"/>
</dbReference>